<feature type="domain" description="ITPR-interacting" evidence="1">
    <location>
        <begin position="1"/>
        <end position="84"/>
    </location>
</feature>
<organism evidence="2 3">
    <name type="scientific">Pavo cristatus</name>
    <name type="common">Indian peafowl</name>
    <name type="synonym">Blue peafowl</name>
    <dbReference type="NCBI Taxonomy" id="9049"/>
    <lineage>
        <taxon>Eukaryota</taxon>
        <taxon>Metazoa</taxon>
        <taxon>Chordata</taxon>
        <taxon>Craniata</taxon>
        <taxon>Vertebrata</taxon>
        <taxon>Euteleostomi</taxon>
        <taxon>Archelosauria</taxon>
        <taxon>Archosauria</taxon>
        <taxon>Dinosauria</taxon>
        <taxon>Saurischia</taxon>
        <taxon>Theropoda</taxon>
        <taxon>Coelurosauria</taxon>
        <taxon>Aves</taxon>
        <taxon>Neognathae</taxon>
        <taxon>Galloanserae</taxon>
        <taxon>Galliformes</taxon>
        <taxon>Phasianidae</taxon>
        <taxon>Phasianinae</taxon>
        <taxon>Pavo</taxon>
    </lineage>
</organism>
<dbReference type="SMART" id="SM01257">
    <property type="entry name" value="KRAP_IP3R_bind"/>
    <property type="match status" value="1"/>
</dbReference>
<dbReference type="PANTHER" id="PTHR17469">
    <property type="entry name" value="SPERM SPECIFIC ANTIGEN 2-RELATED"/>
    <property type="match status" value="1"/>
</dbReference>
<dbReference type="PANTHER" id="PTHR17469:SF14">
    <property type="entry name" value="PROTEIN ITPRID1"/>
    <property type="match status" value="1"/>
</dbReference>
<reference evidence="2" key="1">
    <citation type="submission" date="2025-05" db="UniProtKB">
        <authorList>
            <consortium name="Ensembl"/>
        </authorList>
    </citation>
    <scope>IDENTIFICATION</scope>
</reference>
<proteinExistence type="predicted"/>
<keyword evidence="3" id="KW-1185">Reference proteome</keyword>
<sequence length="84" mass="9337">MFLLLSSLDTLSLGISGGRNHLEILLDLGFGTEEPDVCTKIPPRFLSGSSVAKGIDIQVFLEAQKQRMDIELPNLYGKQRRNFS</sequence>
<dbReference type="Ensembl" id="ENSPSTT00000022431.1">
    <property type="protein sequence ID" value="ENSPSTP00000021369.1"/>
    <property type="gene ID" value="ENSPSTG00000015580.1"/>
</dbReference>
<evidence type="ECO:0000313" key="2">
    <source>
        <dbReference type="Ensembl" id="ENSPSTP00000021369.1"/>
    </source>
</evidence>
<dbReference type="Ensembl" id="ENSPSTT00000000692.1">
    <property type="protein sequence ID" value="ENSPSTP00000000657.1"/>
    <property type="gene ID" value="ENSPSTG00000000570.1"/>
</dbReference>
<dbReference type="InterPro" id="IPR043444">
    <property type="entry name" value="TESPA1-like"/>
</dbReference>
<protein>
    <recommendedName>
        <fullName evidence="1">ITPR-interacting domain-containing protein</fullName>
    </recommendedName>
</protein>
<dbReference type="Pfam" id="PF14722">
    <property type="entry name" value="KRAP_IP3R_bind"/>
    <property type="match status" value="1"/>
</dbReference>
<evidence type="ECO:0000259" key="1">
    <source>
        <dbReference type="SMART" id="SM01257"/>
    </source>
</evidence>
<name>A0A8C9LEI9_PAVCR</name>
<evidence type="ECO:0000313" key="3">
    <source>
        <dbReference type="Proteomes" id="UP000694428"/>
    </source>
</evidence>
<dbReference type="Proteomes" id="UP000694428">
    <property type="component" value="Unplaced"/>
</dbReference>
<dbReference type="InterPro" id="IPR029325">
    <property type="entry name" value="ITPR-bd"/>
</dbReference>
<dbReference type="AlphaFoldDB" id="A0A8C9LEI9"/>
<accession>A0A8C9LEI9</accession>
<dbReference type="GO" id="GO:0005102">
    <property type="term" value="F:signaling receptor binding"/>
    <property type="evidence" value="ECO:0007669"/>
    <property type="project" value="InterPro"/>
</dbReference>